<protein>
    <submittedName>
        <fullName evidence="2">Uncharacterized protein</fullName>
    </submittedName>
</protein>
<sequence>MNGLQCDCKMMESGLLSKEVAKEVLKRKKKRIQQNKLDSSKKAVVTIKKNAETIPKTTPPPDSKSTVMSKQSKKHKMEYKACDDGSYDDFVPGSGMQSSVLGMEDHTNFQNQSISSNFGKKIETKSNDVVLTKDNSVELVETLAITNGYLSENTLSSGSNIIVLPLDSTASRVVERVILGMEVRKDL</sequence>
<gene>
    <name evidence="2" type="ORF">ILEXP_LOCUS47730</name>
</gene>
<accession>A0ABC8UCU2</accession>
<dbReference type="Proteomes" id="UP001642360">
    <property type="component" value="Unassembled WGS sequence"/>
</dbReference>
<evidence type="ECO:0000313" key="3">
    <source>
        <dbReference type="Proteomes" id="UP001642360"/>
    </source>
</evidence>
<dbReference type="AlphaFoldDB" id="A0ABC8UCU2"/>
<keyword evidence="3" id="KW-1185">Reference proteome</keyword>
<evidence type="ECO:0000256" key="1">
    <source>
        <dbReference type="SAM" id="MobiDB-lite"/>
    </source>
</evidence>
<name>A0ABC8UCU2_9AQUA</name>
<feature type="region of interest" description="Disordered" evidence="1">
    <location>
        <begin position="48"/>
        <end position="72"/>
    </location>
</feature>
<reference evidence="2 3" key="1">
    <citation type="submission" date="2024-02" db="EMBL/GenBank/DDBJ databases">
        <authorList>
            <person name="Vignale AGUSTIN F."/>
            <person name="Sosa J E."/>
            <person name="Modenutti C."/>
        </authorList>
    </citation>
    <scope>NUCLEOTIDE SEQUENCE [LARGE SCALE GENOMIC DNA]</scope>
</reference>
<organism evidence="2 3">
    <name type="scientific">Ilex paraguariensis</name>
    <name type="common">yerba mate</name>
    <dbReference type="NCBI Taxonomy" id="185542"/>
    <lineage>
        <taxon>Eukaryota</taxon>
        <taxon>Viridiplantae</taxon>
        <taxon>Streptophyta</taxon>
        <taxon>Embryophyta</taxon>
        <taxon>Tracheophyta</taxon>
        <taxon>Spermatophyta</taxon>
        <taxon>Magnoliopsida</taxon>
        <taxon>eudicotyledons</taxon>
        <taxon>Gunneridae</taxon>
        <taxon>Pentapetalae</taxon>
        <taxon>asterids</taxon>
        <taxon>campanulids</taxon>
        <taxon>Aquifoliales</taxon>
        <taxon>Aquifoliaceae</taxon>
        <taxon>Ilex</taxon>
    </lineage>
</organism>
<evidence type="ECO:0000313" key="2">
    <source>
        <dbReference type="EMBL" id="CAK9177810.1"/>
    </source>
</evidence>
<dbReference type="EMBL" id="CAUOFW020007168">
    <property type="protein sequence ID" value="CAK9177810.1"/>
    <property type="molecule type" value="Genomic_DNA"/>
</dbReference>
<comment type="caution">
    <text evidence="2">The sequence shown here is derived from an EMBL/GenBank/DDBJ whole genome shotgun (WGS) entry which is preliminary data.</text>
</comment>
<proteinExistence type="predicted"/>